<sequence length="300" mass="33341">MPPSYGHTYDLIGTPRQPLAPTNINSILNPAPENDKTIHLGKAPMGEAPSAKRKADEYDDDDSDEGVYVTQNCDQIRRKIHAFINSGEMKVGEFQKAIGVNSKGYGMFMGQSGRDKGSGSNTYVEAFKFFKKREEKGLKIAAPKKKAKTADAVTSNGDLDAIRLEGEDDVSVPIFDSCDEIRRKIRAYLAGSNGTQADFLRAIAKPYNYGRKIQSKVLNDFLGKKGAYAGNTSAVFYGAYVFFEKMRIRDGKPKSKHRQDMEKAHGSGGLDTKRRRDHVWCLAGQRPYEDKLGQLHFSGR</sequence>
<protein>
    <recommendedName>
        <fullName evidence="2">DUF7726 domain-containing protein</fullName>
    </recommendedName>
</protein>
<evidence type="ECO:0000256" key="1">
    <source>
        <dbReference type="SAM" id="MobiDB-lite"/>
    </source>
</evidence>
<feature type="domain" description="DUF7726" evidence="2">
    <location>
        <begin position="68"/>
        <end position="139"/>
    </location>
</feature>
<gene>
    <name evidence="3" type="ORF">IFR04_004766</name>
</gene>
<feature type="compositionally biased region" description="Basic and acidic residues" evidence="1">
    <location>
        <begin position="252"/>
        <end position="265"/>
    </location>
</feature>
<dbReference type="InterPro" id="IPR056143">
    <property type="entry name" value="DUF7726"/>
</dbReference>
<organism evidence="3 4">
    <name type="scientific">Cadophora malorum</name>
    <dbReference type="NCBI Taxonomy" id="108018"/>
    <lineage>
        <taxon>Eukaryota</taxon>
        <taxon>Fungi</taxon>
        <taxon>Dikarya</taxon>
        <taxon>Ascomycota</taxon>
        <taxon>Pezizomycotina</taxon>
        <taxon>Leotiomycetes</taxon>
        <taxon>Helotiales</taxon>
        <taxon>Ploettnerulaceae</taxon>
        <taxon>Cadophora</taxon>
    </lineage>
</organism>
<evidence type="ECO:0000313" key="3">
    <source>
        <dbReference type="EMBL" id="KAG4422139.1"/>
    </source>
</evidence>
<feature type="region of interest" description="Disordered" evidence="1">
    <location>
        <begin position="1"/>
        <end position="66"/>
    </location>
</feature>
<reference evidence="3" key="1">
    <citation type="submission" date="2021-02" db="EMBL/GenBank/DDBJ databases">
        <title>Genome sequence Cadophora malorum strain M34.</title>
        <authorList>
            <person name="Stefanovic E."/>
            <person name="Vu D."/>
            <person name="Scully C."/>
            <person name="Dijksterhuis J."/>
            <person name="Roader J."/>
            <person name="Houbraken J."/>
        </authorList>
    </citation>
    <scope>NUCLEOTIDE SEQUENCE</scope>
    <source>
        <strain evidence="3">M34</strain>
    </source>
</reference>
<name>A0A8H8BS38_9HELO</name>
<dbReference type="PANTHER" id="PTHR42339:SF1">
    <property type="entry name" value="HISTONE H1"/>
    <property type="match status" value="1"/>
</dbReference>
<comment type="caution">
    <text evidence="3">The sequence shown here is derived from an EMBL/GenBank/DDBJ whole genome shotgun (WGS) entry which is preliminary data.</text>
</comment>
<dbReference type="PANTHER" id="PTHR42339">
    <property type="entry name" value="HISTONE H1"/>
    <property type="match status" value="1"/>
</dbReference>
<feature type="domain" description="DUF7726" evidence="2">
    <location>
        <begin position="173"/>
        <end position="252"/>
    </location>
</feature>
<proteinExistence type="predicted"/>
<dbReference type="Pfam" id="PF24852">
    <property type="entry name" value="DUF7726"/>
    <property type="match status" value="2"/>
</dbReference>
<feature type="region of interest" description="Disordered" evidence="1">
    <location>
        <begin position="252"/>
        <end position="272"/>
    </location>
</feature>
<dbReference type="Proteomes" id="UP000664132">
    <property type="component" value="Unassembled WGS sequence"/>
</dbReference>
<dbReference type="OrthoDB" id="2592504at2759"/>
<evidence type="ECO:0000259" key="2">
    <source>
        <dbReference type="Pfam" id="PF24852"/>
    </source>
</evidence>
<evidence type="ECO:0000313" key="4">
    <source>
        <dbReference type="Proteomes" id="UP000664132"/>
    </source>
</evidence>
<accession>A0A8H8BS38</accession>
<keyword evidence="4" id="KW-1185">Reference proteome</keyword>
<dbReference type="EMBL" id="JAFJYH010000054">
    <property type="protein sequence ID" value="KAG4422139.1"/>
    <property type="molecule type" value="Genomic_DNA"/>
</dbReference>
<dbReference type="AlphaFoldDB" id="A0A8H8BS38"/>